<dbReference type="PANTHER" id="PTHR11092">
    <property type="entry name" value="SUGAR NUCLEOTIDE EPIMERASE RELATED"/>
    <property type="match status" value="1"/>
</dbReference>
<keyword evidence="5" id="KW-1185">Reference proteome</keyword>
<proteinExistence type="inferred from homology"/>
<dbReference type="Gene3D" id="3.40.50.720">
    <property type="entry name" value="NAD(P)-binding Rossmann-like Domain"/>
    <property type="match status" value="1"/>
</dbReference>
<dbReference type="Pfam" id="PF08338">
    <property type="entry name" value="DUF1731"/>
    <property type="match status" value="1"/>
</dbReference>
<dbReference type="NCBIfam" id="TIGR01777">
    <property type="entry name" value="yfcH"/>
    <property type="match status" value="1"/>
</dbReference>
<dbReference type="EMBL" id="VLLL01000005">
    <property type="protein sequence ID" value="TWJ15092.1"/>
    <property type="molecule type" value="Genomic_DNA"/>
</dbReference>
<dbReference type="PANTHER" id="PTHR11092:SF0">
    <property type="entry name" value="EPIMERASE FAMILY PROTEIN SDR39U1"/>
    <property type="match status" value="1"/>
</dbReference>
<dbReference type="OrthoDB" id="9801773at2"/>
<dbReference type="RefSeq" id="WP_147133198.1">
    <property type="nucleotide sequence ID" value="NZ_BAABIJ010000001.1"/>
</dbReference>
<organism evidence="4 5">
    <name type="scientific">Stackebrandtia albiflava</name>
    <dbReference type="NCBI Taxonomy" id="406432"/>
    <lineage>
        <taxon>Bacteria</taxon>
        <taxon>Bacillati</taxon>
        <taxon>Actinomycetota</taxon>
        <taxon>Actinomycetes</taxon>
        <taxon>Glycomycetales</taxon>
        <taxon>Glycomycetaceae</taxon>
        <taxon>Stackebrandtia</taxon>
    </lineage>
</organism>
<dbReference type="InterPro" id="IPR036291">
    <property type="entry name" value="NAD(P)-bd_dom_sf"/>
</dbReference>
<reference evidence="4 5" key="1">
    <citation type="journal article" date="2013" name="Stand. Genomic Sci.">
        <title>Genomic Encyclopedia of Type Strains, Phase I: The one thousand microbial genomes (KMG-I) project.</title>
        <authorList>
            <person name="Kyrpides N.C."/>
            <person name="Woyke T."/>
            <person name="Eisen J.A."/>
            <person name="Garrity G."/>
            <person name="Lilburn T.G."/>
            <person name="Beck B.J."/>
            <person name="Whitman W.B."/>
            <person name="Hugenholtz P."/>
            <person name="Klenk H.P."/>
        </authorList>
    </citation>
    <scope>NUCLEOTIDE SEQUENCE [LARGE SCALE GENOMIC DNA]</scope>
    <source>
        <strain evidence="4 5">DSM 45044</strain>
    </source>
</reference>
<feature type="domain" description="DUF1731" evidence="3">
    <location>
        <begin position="245"/>
        <end position="290"/>
    </location>
</feature>
<evidence type="ECO:0000259" key="3">
    <source>
        <dbReference type="Pfam" id="PF08338"/>
    </source>
</evidence>
<evidence type="ECO:0000313" key="4">
    <source>
        <dbReference type="EMBL" id="TWJ15092.1"/>
    </source>
</evidence>
<dbReference type="Pfam" id="PF01370">
    <property type="entry name" value="Epimerase"/>
    <property type="match status" value="1"/>
</dbReference>
<dbReference type="SUPFAM" id="SSF51735">
    <property type="entry name" value="NAD(P)-binding Rossmann-fold domains"/>
    <property type="match status" value="1"/>
</dbReference>
<dbReference type="AlphaFoldDB" id="A0A562VB41"/>
<dbReference type="InterPro" id="IPR010099">
    <property type="entry name" value="SDR39U1"/>
</dbReference>
<comment type="similarity">
    <text evidence="1">Belongs to the NAD(P)-dependent epimerase/dehydratase family. SDR39U1 subfamily.</text>
</comment>
<gene>
    <name evidence="4" type="ORF">LX16_0790</name>
</gene>
<feature type="domain" description="NAD-dependent epimerase/dehydratase" evidence="2">
    <location>
        <begin position="3"/>
        <end position="214"/>
    </location>
</feature>
<accession>A0A562VB41</accession>
<evidence type="ECO:0008006" key="6">
    <source>
        <dbReference type="Google" id="ProtNLM"/>
    </source>
</evidence>
<dbReference type="Proteomes" id="UP000321617">
    <property type="component" value="Unassembled WGS sequence"/>
</dbReference>
<evidence type="ECO:0000259" key="2">
    <source>
        <dbReference type="Pfam" id="PF01370"/>
    </source>
</evidence>
<evidence type="ECO:0000256" key="1">
    <source>
        <dbReference type="ARBA" id="ARBA00009353"/>
    </source>
</evidence>
<evidence type="ECO:0000313" key="5">
    <source>
        <dbReference type="Proteomes" id="UP000321617"/>
    </source>
</evidence>
<dbReference type="InterPro" id="IPR001509">
    <property type="entry name" value="Epimerase_deHydtase"/>
</dbReference>
<comment type="caution">
    <text evidence="4">The sequence shown here is derived from an EMBL/GenBank/DDBJ whole genome shotgun (WGS) entry which is preliminary data.</text>
</comment>
<name>A0A562VB41_9ACTN</name>
<dbReference type="InterPro" id="IPR013549">
    <property type="entry name" value="DUF1731"/>
</dbReference>
<protein>
    <recommendedName>
        <fullName evidence="6">TIGR01777 family protein</fullName>
    </recommendedName>
</protein>
<sequence>MKIVIAGGSGLLGRHLIRRLRNRGHHVVQLVRRPSDSPDDREWDPYGGESTAPLLRGADAVVNLGGAGIADRRWNPAYKELITRSRVVPTRALAEGVAETGVPLLVNASAVGWYGDTRDRLADETDPAADDYLGRNCREWEAATTPAAKAGARVITLRTGHVLSADSEMIKRLVPVFRYGLGGRFGSGRQYFPWISLLDWIQAVQFLIDSEVTGPANLVGPTPATNADLTRAMADAMRRPAPWTVPPFALKLVIGEAAVELLRGGKIDPAVLNDAGFRFRHRTVEEAVNWAVGSR</sequence>